<dbReference type="InterPro" id="IPR050367">
    <property type="entry name" value="APC_superfamily"/>
</dbReference>
<dbReference type="Pfam" id="PF00324">
    <property type="entry name" value="AA_permease"/>
    <property type="match status" value="1"/>
</dbReference>
<evidence type="ECO:0000256" key="4">
    <source>
        <dbReference type="ARBA" id="ARBA00023136"/>
    </source>
</evidence>
<accession>A0AAU6WDJ0</accession>
<protein>
    <recommendedName>
        <fullName evidence="6">Amino acid permease/ SLC12A domain-containing protein</fullName>
    </recommendedName>
</protein>
<dbReference type="PANTHER" id="PTHR42770">
    <property type="entry name" value="AMINO ACID TRANSPORTER-RELATED"/>
    <property type="match status" value="1"/>
</dbReference>
<gene>
    <name evidence="7" type="ORF">QMQ05_16110</name>
</gene>
<feature type="domain" description="Amino acid permease/ SLC12A" evidence="6">
    <location>
        <begin position="24"/>
        <end position="124"/>
    </location>
</feature>
<name>A0AAU6WDJ0_9MICC</name>
<keyword evidence="4 5" id="KW-0472">Membrane</keyword>
<dbReference type="AlphaFoldDB" id="A0AAU6WDJ0"/>
<keyword evidence="3 5" id="KW-1133">Transmembrane helix</keyword>
<dbReference type="PANTHER" id="PTHR42770:SF16">
    <property type="entry name" value="AMINO ACID PERMEASE"/>
    <property type="match status" value="1"/>
</dbReference>
<evidence type="ECO:0000313" key="7">
    <source>
        <dbReference type="EMBL" id="XAO45834.1"/>
    </source>
</evidence>
<dbReference type="Gene3D" id="1.20.1740.10">
    <property type="entry name" value="Amino acid/polyamine transporter I"/>
    <property type="match status" value="1"/>
</dbReference>
<dbReference type="RefSeq" id="WP_345471692.1">
    <property type="nucleotide sequence ID" value="NZ_CP125942.1"/>
</dbReference>
<evidence type="ECO:0000259" key="6">
    <source>
        <dbReference type="Pfam" id="PF00324"/>
    </source>
</evidence>
<evidence type="ECO:0000256" key="2">
    <source>
        <dbReference type="ARBA" id="ARBA00022692"/>
    </source>
</evidence>
<reference evidence="7 8" key="1">
    <citation type="submission" date="2023-05" db="EMBL/GenBank/DDBJ databases">
        <title>Glutamicibacter sp. B1, complete genome.</title>
        <authorList>
            <person name="Long Y.H."/>
            <person name="Fang T."/>
            <person name="Li X.Y."/>
        </authorList>
    </citation>
    <scope>NUCLEOTIDE SEQUENCE [LARGE SCALE GENOMIC DNA]</scope>
    <source>
        <strain evidence="7 8">B1</strain>
    </source>
</reference>
<proteinExistence type="predicted"/>
<sequence>MENCPDSSIQARPVISPFPFSEYAEEARSPQRTIPIATYLAVTLLACFYAFTFWVLTVAFGVDGSIAFATGENFESMIFEASGSYLGSWAAICIQVLIVTSFFACILAFHNAAARYMYSRAANGSCLRPWGASADATTPRRPPPSC</sequence>
<evidence type="ECO:0000256" key="5">
    <source>
        <dbReference type="SAM" id="Phobius"/>
    </source>
</evidence>
<evidence type="ECO:0000313" key="8">
    <source>
        <dbReference type="Proteomes" id="UP001486888"/>
    </source>
</evidence>
<organism evidence="7 8">
    <name type="scientific">Glutamicibacter ectropisis</name>
    <dbReference type="NCBI Taxonomy" id="3046593"/>
    <lineage>
        <taxon>Bacteria</taxon>
        <taxon>Bacillati</taxon>
        <taxon>Actinomycetota</taxon>
        <taxon>Actinomycetes</taxon>
        <taxon>Micrococcales</taxon>
        <taxon>Micrococcaceae</taxon>
        <taxon>Glutamicibacter</taxon>
    </lineage>
</organism>
<keyword evidence="8" id="KW-1185">Reference proteome</keyword>
<evidence type="ECO:0000256" key="3">
    <source>
        <dbReference type="ARBA" id="ARBA00022989"/>
    </source>
</evidence>
<dbReference type="EMBL" id="CP125942">
    <property type="protein sequence ID" value="XAO45834.1"/>
    <property type="molecule type" value="Genomic_DNA"/>
</dbReference>
<dbReference type="InterPro" id="IPR004841">
    <property type="entry name" value="AA-permease/SLC12A_dom"/>
</dbReference>
<dbReference type="GO" id="GO:0016020">
    <property type="term" value="C:membrane"/>
    <property type="evidence" value="ECO:0007669"/>
    <property type="project" value="UniProtKB-SubCell"/>
</dbReference>
<keyword evidence="2 5" id="KW-0812">Transmembrane</keyword>
<feature type="transmembrane region" description="Helical" evidence="5">
    <location>
        <begin position="36"/>
        <end position="69"/>
    </location>
</feature>
<feature type="transmembrane region" description="Helical" evidence="5">
    <location>
        <begin position="89"/>
        <end position="110"/>
    </location>
</feature>
<comment type="subcellular location">
    <subcellularLocation>
        <location evidence="1">Membrane</location>
        <topology evidence="1">Multi-pass membrane protein</topology>
    </subcellularLocation>
</comment>
<evidence type="ECO:0000256" key="1">
    <source>
        <dbReference type="ARBA" id="ARBA00004141"/>
    </source>
</evidence>
<dbReference type="Proteomes" id="UP001486888">
    <property type="component" value="Chromosome"/>
</dbReference>
<dbReference type="KEGG" id="gey:QMQ05_16110"/>
<dbReference type="GO" id="GO:0055085">
    <property type="term" value="P:transmembrane transport"/>
    <property type="evidence" value="ECO:0007669"/>
    <property type="project" value="InterPro"/>
</dbReference>